<dbReference type="Proteomes" id="UP000588098">
    <property type="component" value="Unassembled WGS sequence"/>
</dbReference>
<proteinExistence type="predicted"/>
<feature type="transmembrane region" description="Helical" evidence="2">
    <location>
        <begin position="39"/>
        <end position="59"/>
    </location>
</feature>
<evidence type="ECO:0000313" key="4">
    <source>
        <dbReference type="Proteomes" id="UP000588098"/>
    </source>
</evidence>
<keyword evidence="2" id="KW-0472">Membrane</keyword>
<protein>
    <submittedName>
        <fullName evidence="3">Uncharacterized protein</fullName>
    </submittedName>
</protein>
<gene>
    <name evidence="3" type="ORF">FHS42_006057</name>
</gene>
<sequence>MVSGDLVEQRSAGNGVLHAGRGHQHGEERPKVSVTMLRFLPTTFLSTIFLPASALWPVAGTLVKVLTL</sequence>
<organism evidence="3 4">
    <name type="scientific">Streptomyces zagrosensis</name>
    <dbReference type="NCBI Taxonomy" id="1042984"/>
    <lineage>
        <taxon>Bacteria</taxon>
        <taxon>Bacillati</taxon>
        <taxon>Actinomycetota</taxon>
        <taxon>Actinomycetes</taxon>
        <taxon>Kitasatosporales</taxon>
        <taxon>Streptomycetaceae</taxon>
        <taxon>Streptomyces</taxon>
    </lineage>
</organism>
<name>A0A7W9QEU5_9ACTN</name>
<keyword evidence="2" id="KW-1133">Transmembrane helix</keyword>
<keyword evidence="2" id="KW-0812">Transmembrane</keyword>
<accession>A0A7W9QEU5</accession>
<reference evidence="3 4" key="1">
    <citation type="submission" date="2020-08" db="EMBL/GenBank/DDBJ databases">
        <title>Genomic Encyclopedia of Type Strains, Phase III (KMG-III): the genomes of soil and plant-associated and newly described type strains.</title>
        <authorList>
            <person name="Whitman W."/>
        </authorList>
    </citation>
    <scope>NUCLEOTIDE SEQUENCE [LARGE SCALE GENOMIC DNA]</scope>
    <source>
        <strain evidence="3 4">CECT 8305</strain>
    </source>
</reference>
<comment type="caution">
    <text evidence="3">The sequence shown here is derived from an EMBL/GenBank/DDBJ whole genome shotgun (WGS) entry which is preliminary data.</text>
</comment>
<keyword evidence="4" id="KW-1185">Reference proteome</keyword>
<evidence type="ECO:0000256" key="2">
    <source>
        <dbReference type="SAM" id="Phobius"/>
    </source>
</evidence>
<evidence type="ECO:0000313" key="3">
    <source>
        <dbReference type="EMBL" id="MBB5938965.1"/>
    </source>
</evidence>
<feature type="region of interest" description="Disordered" evidence="1">
    <location>
        <begin position="1"/>
        <end position="29"/>
    </location>
</feature>
<evidence type="ECO:0000256" key="1">
    <source>
        <dbReference type="SAM" id="MobiDB-lite"/>
    </source>
</evidence>
<dbReference type="EMBL" id="JACHJL010000020">
    <property type="protein sequence ID" value="MBB5938965.1"/>
    <property type="molecule type" value="Genomic_DNA"/>
</dbReference>
<dbReference type="AlphaFoldDB" id="A0A7W9QEU5"/>